<gene>
    <name evidence="1" type="ORF">OFUS_LOCUS9458</name>
</gene>
<dbReference type="OrthoDB" id="10069248at2759"/>
<evidence type="ECO:0000313" key="2">
    <source>
        <dbReference type="Proteomes" id="UP000749559"/>
    </source>
</evidence>
<dbReference type="EMBL" id="CAIIXF020000005">
    <property type="protein sequence ID" value="CAH1783089.1"/>
    <property type="molecule type" value="Genomic_DNA"/>
</dbReference>
<dbReference type="Pfam" id="PF14473">
    <property type="entry name" value="RD3"/>
    <property type="match status" value="1"/>
</dbReference>
<organism evidence="1 2">
    <name type="scientific">Owenia fusiformis</name>
    <name type="common">Polychaete worm</name>
    <dbReference type="NCBI Taxonomy" id="6347"/>
    <lineage>
        <taxon>Eukaryota</taxon>
        <taxon>Metazoa</taxon>
        <taxon>Spiralia</taxon>
        <taxon>Lophotrochozoa</taxon>
        <taxon>Annelida</taxon>
        <taxon>Polychaeta</taxon>
        <taxon>Sedentaria</taxon>
        <taxon>Canalipalpata</taxon>
        <taxon>Sabellida</taxon>
        <taxon>Oweniida</taxon>
        <taxon>Oweniidae</taxon>
        <taxon>Owenia</taxon>
    </lineage>
</organism>
<dbReference type="Proteomes" id="UP000749559">
    <property type="component" value="Unassembled WGS sequence"/>
</dbReference>
<evidence type="ECO:0000313" key="1">
    <source>
        <dbReference type="EMBL" id="CAH1783089.1"/>
    </source>
</evidence>
<dbReference type="InterPro" id="IPR028092">
    <property type="entry name" value="RD3"/>
</dbReference>
<reference evidence="1" key="1">
    <citation type="submission" date="2022-03" db="EMBL/GenBank/DDBJ databases">
        <authorList>
            <person name="Martin C."/>
        </authorList>
    </citation>
    <scope>NUCLEOTIDE SEQUENCE</scope>
</reference>
<sequence length="212" mass="24342">MSLTWIKNWAPEPSNQQHVPEKSESTAVMESLLMEMDFQIKEKDRDKREAEVEEKRKISGGVDYSWLITQPPKGYQLPQLEHLELEELCSKVKPAECGQVITTFRNMIENVREPNEVPKVLRACVLQVLERRPKEETMSEWVTKRATSLTSLRLRPSTRVAPVRCDEDIEMQAPSRVMSAPQACTFSREQGARALSLPEFSAHSTNEYELPV</sequence>
<accession>A0A8J1T9Q7</accession>
<protein>
    <submittedName>
        <fullName evidence="1">Uncharacterized protein</fullName>
    </submittedName>
</protein>
<keyword evidence="2" id="KW-1185">Reference proteome</keyword>
<proteinExistence type="predicted"/>
<dbReference type="PANTHER" id="PTHR28489">
    <property type="entry name" value="RENTINAL DEGENERATION 3-LIKE"/>
    <property type="match status" value="1"/>
</dbReference>
<comment type="caution">
    <text evidence="1">The sequence shown here is derived from an EMBL/GenBank/DDBJ whole genome shotgun (WGS) entry which is preliminary data.</text>
</comment>
<dbReference type="AlphaFoldDB" id="A0A8J1T9Q7"/>
<name>A0A8J1T9Q7_OWEFU</name>
<dbReference type="PANTHER" id="PTHR28489:SF2">
    <property type="entry name" value="RENTINAL DEGENERATION 3-LIKE"/>
    <property type="match status" value="1"/>
</dbReference>